<keyword evidence="2" id="KW-0540">Nuclease</keyword>
<dbReference type="PANTHER" id="PTHR10060:SF15">
    <property type="entry name" value="DEOXYRIBONUCLEASE TATDN1"/>
    <property type="match status" value="1"/>
</dbReference>
<dbReference type="AlphaFoldDB" id="A0AA36JN67"/>
<gene>
    <name evidence="7" type="ORF">EVOR1521_LOCUS29634</name>
</gene>
<dbReference type="Proteomes" id="UP001178507">
    <property type="component" value="Unassembled WGS sequence"/>
</dbReference>
<evidence type="ECO:0000256" key="6">
    <source>
        <dbReference type="SAM" id="SignalP"/>
    </source>
</evidence>
<organism evidence="7 8">
    <name type="scientific">Effrenium voratum</name>
    <dbReference type="NCBI Taxonomy" id="2562239"/>
    <lineage>
        <taxon>Eukaryota</taxon>
        <taxon>Sar</taxon>
        <taxon>Alveolata</taxon>
        <taxon>Dinophyceae</taxon>
        <taxon>Suessiales</taxon>
        <taxon>Symbiodiniaceae</taxon>
        <taxon>Effrenium</taxon>
    </lineage>
</organism>
<comment type="caution">
    <text evidence="7">The sequence shown here is derived from an EMBL/GenBank/DDBJ whole genome shotgun (WGS) entry which is preliminary data.</text>
</comment>
<evidence type="ECO:0000256" key="4">
    <source>
        <dbReference type="ARBA" id="ARBA00022801"/>
    </source>
</evidence>
<evidence type="ECO:0008006" key="9">
    <source>
        <dbReference type="Google" id="ProtNLM"/>
    </source>
</evidence>
<dbReference type="GO" id="GO:0046872">
    <property type="term" value="F:metal ion binding"/>
    <property type="evidence" value="ECO:0007669"/>
    <property type="project" value="UniProtKB-KW"/>
</dbReference>
<protein>
    <recommendedName>
        <fullName evidence="9">Gamma-glutamylcyclotransferase</fullName>
    </recommendedName>
</protein>
<dbReference type="SUPFAM" id="SSF51556">
    <property type="entry name" value="Metallo-dependent hydrolases"/>
    <property type="match status" value="1"/>
</dbReference>
<accession>A0AA36JN67</accession>
<sequence length="591" mass="65454">MRRCGGWLLCLCIVPSGPFCGSTRRGLAMRRWAAAGASRGSAWQQAWQEEWQQGWQSEYAGSSRWQSRRVNVPEGKESADSSESLWYFGFGANINPWKLREKRGIIPIEQVCGKLPGWQLTFNHKGGMGNIEQVGSSMLASDGPGEVHGILLYLSKHHFLRLSQMEYEYGTVEVHVNAYDGRNIAAKAFITPAEWKLPQGVPPPLRYLKLIQEGCEAMGIDASYQDWLKSVQSQKGERGPEYWAVPSRAKKPRPEQKESDNLRLPALKRFAIDGLVDIGANLGKCSAQDLAAQLVRAAAANVSHIILTGCSMKGSKDAQRICDEWSRPAARDRATQQLGAAAGFEMDQLPIVQLPMLMFTAGVHPHDAKSCNDRTVGFLESLASDSRCVAIGECGLDYDRMFSPRDVQLHWCRKQIELAMRLGMPLFLHERDRDSSKGKPLGSAADLKKILQDCNVESKKVCIHCFTGPAEDLQEYIGKGYFIGLTGFAGMKKRGAHIRQLLATGALPLQQLMIERLTLNMLVHCSVVPMTDCPFMLPDKEYLPDSLGIAGRKNEPCCMPAVCRAIAECLEVPPQKVAQVTTSNALRFFGI</sequence>
<dbReference type="GO" id="GO:0008310">
    <property type="term" value="F:single-stranded DNA 3'-5' DNA exonuclease activity"/>
    <property type="evidence" value="ECO:0007669"/>
    <property type="project" value="TreeGrafter"/>
</dbReference>
<feature type="signal peptide" evidence="6">
    <location>
        <begin position="1"/>
        <end position="20"/>
    </location>
</feature>
<dbReference type="PANTHER" id="PTHR10060">
    <property type="entry name" value="TATD FAMILY DEOXYRIBONUCLEASE"/>
    <property type="match status" value="1"/>
</dbReference>
<dbReference type="InterPro" id="IPR050891">
    <property type="entry name" value="TatD-type_Hydrolase"/>
</dbReference>
<dbReference type="GO" id="GO:0005829">
    <property type="term" value="C:cytosol"/>
    <property type="evidence" value="ECO:0007669"/>
    <property type="project" value="TreeGrafter"/>
</dbReference>
<keyword evidence="8" id="KW-1185">Reference proteome</keyword>
<keyword evidence="3" id="KW-0479">Metal-binding</keyword>
<proteinExistence type="inferred from homology"/>
<evidence type="ECO:0000313" key="8">
    <source>
        <dbReference type="Proteomes" id="UP001178507"/>
    </source>
</evidence>
<comment type="similarity">
    <text evidence="1">Belongs to the metallo-dependent hydrolases superfamily. TatD-type hydrolase family.</text>
</comment>
<name>A0AA36JN67_9DINO</name>
<keyword evidence="6" id="KW-0732">Signal</keyword>
<dbReference type="InterPro" id="IPR032466">
    <property type="entry name" value="Metal_Hydrolase"/>
</dbReference>
<dbReference type="Gene3D" id="3.10.490.10">
    <property type="entry name" value="Gamma-glutamyl cyclotransferase-like"/>
    <property type="match status" value="1"/>
</dbReference>
<keyword evidence="4" id="KW-0378">Hydrolase</keyword>
<dbReference type="EMBL" id="CAUJNA010003705">
    <property type="protein sequence ID" value="CAJ1408114.1"/>
    <property type="molecule type" value="Genomic_DNA"/>
</dbReference>
<reference evidence="7" key="1">
    <citation type="submission" date="2023-08" db="EMBL/GenBank/DDBJ databases">
        <authorList>
            <person name="Chen Y."/>
            <person name="Shah S."/>
            <person name="Dougan E. K."/>
            <person name="Thang M."/>
            <person name="Chan C."/>
        </authorList>
    </citation>
    <scope>NUCLEOTIDE SEQUENCE</scope>
</reference>
<dbReference type="Gene3D" id="3.20.20.140">
    <property type="entry name" value="Metal-dependent hydrolases"/>
    <property type="match status" value="1"/>
</dbReference>
<dbReference type="Pfam" id="PF01026">
    <property type="entry name" value="TatD_DNase"/>
    <property type="match status" value="1"/>
</dbReference>
<evidence type="ECO:0000256" key="5">
    <source>
        <dbReference type="SAM" id="MobiDB-lite"/>
    </source>
</evidence>
<feature type="chain" id="PRO_5041302324" description="Gamma-glutamylcyclotransferase" evidence="6">
    <location>
        <begin position="21"/>
        <end position="591"/>
    </location>
</feature>
<evidence type="ECO:0000313" key="7">
    <source>
        <dbReference type="EMBL" id="CAJ1408114.1"/>
    </source>
</evidence>
<dbReference type="InterPro" id="IPR001130">
    <property type="entry name" value="TatD-like"/>
</dbReference>
<dbReference type="CDD" id="cd01310">
    <property type="entry name" value="TatD_DNAse"/>
    <property type="match status" value="1"/>
</dbReference>
<feature type="region of interest" description="Disordered" evidence="5">
    <location>
        <begin position="239"/>
        <end position="260"/>
    </location>
</feature>
<evidence type="ECO:0000256" key="1">
    <source>
        <dbReference type="ARBA" id="ARBA00009275"/>
    </source>
</evidence>
<evidence type="ECO:0000256" key="3">
    <source>
        <dbReference type="ARBA" id="ARBA00022723"/>
    </source>
</evidence>
<evidence type="ECO:0000256" key="2">
    <source>
        <dbReference type="ARBA" id="ARBA00022722"/>
    </source>
</evidence>